<dbReference type="PANTHER" id="PTHR44196:SF1">
    <property type="entry name" value="DEHYDROGENASE_REDUCTASE SDR FAMILY MEMBER 7B"/>
    <property type="match status" value="1"/>
</dbReference>
<dbReference type="PRINTS" id="PR00081">
    <property type="entry name" value="GDHRDH"/>
</dbReference>
<organism evidence="5">
    <name type="scientific">marine metagenome</name>
    <dbReference type="NCBI Taxonomy" id="408172"/>
    <lineage>
        <taxon>unclassified sequences</taxon>
        <taxon>metagenomes</taxon>
        <taxon>ecological metagenomes</taxon>
    </lineage>
</organism>
<dbReference type="InterPro" id="IPR036291">
    <property type="entry name" value="NAD(P)-bd_dom_sf"/>
</dbReference>
<evidence type="ECO:0000313" key="5">
    <source>
        <dbReference type="EMBL" id="SVA93827.1"/>
    </source>
</evidence>
<dbReference type="Pfam" id="PF00106">
    <property type="entry name" value="adh_short"/>
    <property type="match status" value="1"/>
</dbReference>
<dbReference type="Gene3D" id="3.40.50.720">
    <property type="entry name" value="NAD(P)-binding Rossmann-like Domain"/>
    <property type="match status" value="1"/>
</dbReference>
<dbReference type="GO" id="GO:0016020">
    <property type="term" value="C:membrane"/>
    <property type="evidence" value="ECO:0007669"/>
    <property type="project" value="TreeGrafter"/>
</dbReference>
<reference evidence="5" key="1">
    <citation type="submission" date="2018-05" db="EMBL/GenBank/DDBJ databases">
        <authorList>
            <person name="Lanie J.A."/>
            <person name="Ng W.-L."/>
            <person name="Kazmierczak K.M."/>
            <person name="Andrzejewski T.M."/>
            <person name="Davidsen T.M."/>
            <person name="Wayne K.J."/>
            <person name="Tettelin H."/>
            <person name="Glass J.I."/>
            <person name="Rusch D."/>
            <person name="Podicherti R."/>
            <person name="Tsui H.-C.T."/>
            <person name="Winkler M.E."/>
        </authorList>
    </citation>
    <scope>NUCLEOTIDE SEQUENCE</scope>
</reference>
<dbReference type="PRINTS" id="PR00080">
    <property type="entry name" value="SDRFAMILY"/>
</dbReference>
<evidence type="ECO:0000256" key="3">
    <source>
        <dbReference type="SAM" id="Phobius"/>
    </source>
</evidence>
<dbReference type="FunFam" id="3.40.50.720:FF:000084">
    <property type="entry name" value="Short-chain dehydrogenase reductase"/>
    <property type="match status" value="1"/>
</dbReference>
<dbReference type="EMBL" id="UINC01023012">
    <property type="protein sequence ID" value="SVA93827.1"/>
    <property type="molecule type" value="Genomic_DNA"/>
</dbReference>
<dbReference type="SMART" id="SM00822">
    <property type="entry name" value="PKS_KR"/>
    <property type="match status" value="1"/>
</dbReference>
<feature type="non-terminal residue" evidence="5">
    <location>
        <position position="1"/>
    </location>
</feature>
<comment type="similarity">
    <text evidence="1">Belongs to the short-chain dehydrogenases/reductases (SDR) family.</text>
</comment>
<evidence type="ECO:0000256" key="2">
    <source>
        <dbReference type="ARBA" id="ARBA00023002"/>
    </source>
</evidence>
<dbReference type="CDD" id="cd05233">
    <property type="entry name" value="SDR_c"/>
    <property type="match status" value="1"/>
</dbReference>
<keyword evidence="2" id="KW-0560">Oxidoreductase</keyword>
<feature type="domain" description="Ketoreductase" evidence="4">
    <location>
        <begin position="6"/>
        <end position="184"/>
    </location>
</feature>
<evidence type="ECO:0000256" key="1">
    <source>
        <dbReference type="ARBA" id="ARBA00006484"/>
    </source>
</evidence>
<dbReference type="GO" id="GO:0016491">
    <property type="term" value="F:oxidoreductase activity"/>
    <property type="evidence" value="ECO:0007669"/>
    <property type="project" value="UniProtKB-KW"/>
</dbReference>
<keyword evidence="3" id="KW-1133">Transmembrane helix</keyword>
<dbReference type="PANTHER" id="PTHR44196">
    <property type="entry name" value="DEHYDROGENASE/REDUCTASE SDR FAMILY MEMBER 7B"/>
    <property type="match status" value="1"/>
</dbReference>
<accession>A0A381ZYA5</accession>
<evidence type="ECO:0000259" key="4">
    <source>
        <dbReference type="SMART" id="SM00822"/>
    </source>
</evidence>
<dbReference type="SUPFAM" id="SSF51735">
    <property type="entry name" value="NAD(P)-binding Rossmann-fold domains"/>
    <property type="match status" value="1"/>
</dbReference>
<name>A0A381ZYA5_9ZZZZ</name>
<keyword evidence="3" id="KW-0472">Membrane</keyword>
<dbReference type="InterPro" id="IPR002347">
    <property type="entry name" value="SDR_fam"/>
</dbReference>
<feature type="transmembrane region" description="Helical" evidence="3">
    <location>
        <begin position="133"/>
        <end position="156"/>
    </location>
</feature>
<gene>
    <name evidence="5" type="ORF">METZ01_LOCUS146681</name>
</gene>
<keyword evidence="3" id="KW-0812">Transmembrane</keyword>
<dbReference type="AlphaFoldDB" id="A0A381ZYA5"/>
<sequence>VKLKDQVVIVTGGGSGAGEAIVAACVAEGAQVVAIGREEAKLEAACAAAGDGAHAEAGDVTDRARIKEVIDAAIARFGRIDVLINNAGVNIADRSLEKLSPEDWDLVMNINATGAYNTIHEVLPHMRRQRNGLVIAVSSMAGTAPSVLGGVVYSAAKHAMSVLTQMVDLEEAKHGIRSCVISPGEINTPILDQRPVEVTDEHKAKILQPEDIAAAVLFVATLPKRVVIPEMVIKPLGQGSVS</sequence>
<protein>
    <recommendedName>
        <fullName evidence="4">Ketoreductase domain-containing protein</fullName>
    </recommendedName>
</protein>
<proteinExistence type="inferred from homology"/>
<dbReference type="InterPro" id="IPR057326">
    <property type="entry name" value="KR_dom"/>
</dbReference>